<dbReference type="AlphaFoldDB" id="A0A6P8AQX0"/>
<sequence length="173" mass="18464">MAVIQPRAVDPATFCHRTLFNVSGLVAIITGAGSGIGRPIALTMALDGNARFYLLGRRFGKLKQSAASFEPAHAVTRVTTILQVDMPQKNQFVATAARITAETGFVHLFVANAGVLEPKPLGFSGSKVAFIWIRKATASPWAFILPILNDMTVFIKTSEGSISQGHSATIVSH</sequence>
<evidence type="ECO:0000256" key="3">
    <source>
        <dbReference type="ARBA" id="ARBA00023002"/>
    </source>
</evidence>
<dbReference type="KEGG" id="pgri:PgNI_12180"/>
<dbReference type="PANTHER" id="PTHR43618">
    <property type="entry name" value="7-ALPHA-HYDROXYSTEROID DEHYDROGENASE"/>
    <property type="match status" value="1"/>
</dbReference>
<dbReference type="Gene3D" id="3.40.50.720">
    <property type="entry name" value="NAD(P)-binding Rossmann-like Domain"/>
    <property type="match status" value="1"/>
</dbReference>
<keyword evidence="2" id="KW-0521">NADP</keyword>
<evidence type="ECO:0000313" key="4">
    <source>
        <dbReference type="Proteomes" id="UP000515153"/>
    </source>
</evidence>
<dbReference type="PRINTS" id="PR00081">
    <property type="entry name" value="GDHRDH"/>
</dbReference>
<evidence type="ECO:0000256" key="2">
    <source>
        <dbReference type="ARBA" id="ARBA00022857"/>
    </source>
</evidence>
<dbReference type="RefSeq" id="XP_030977284.1">
    <property type="nucleotide sequence ID" value="XM_031132135.1"/>
</dbReference>
<dbReference type="SUPFAM" id="SSF51735">
    <property type="entry name" value="NAD(P)-binding Rossmann-fold domains"/>
    <property type="match status" value="1"/>
</dbReference>
<name>A0A6P8AQX0_PYRGI</name>
<dbReference type="InterPro" id="IPR052178">
    <property type="entry name" value="Sec_Metab_Biosynth_SDR"/>
</dbReference>
<dbReference type="InterPro" id="IPR002347">
    <property type="entry name" value="SDR_fam"/>
</dbReference>
<keyword evidence="4" id="KW-1185">Reference proteome</keyword>
<dbReference type="Pfam" id="PF00106">
    <property type="entry name" value="adh_short"/>
    <property type="match status" value="1"/>
</dbReference>
<organism evidence="4 5">
    <name type="scientific">Pyricularia grisea</name>
    <name type="common">Crabgrass-specific blast fungus</name>
    <name type="synonym">Magnaporthe grisea</name>
    <dbReference type="NCBI Taxonomy" id="148305"/>
    <lineage>
        <taxon>Eukaryota</taxon>
        <taxon>Fungi</taxon>
        <taxon>Dikarya</taxon>
        <taxon>Ascomycota</taxon>
        <taxon>Pezizomycotina</taxon>
        <taxon>Sordariomycetes</taxon>
        <taxon>Sordariomycetidae</taxon>
        <taxon>Magnaporthales</taxon>
        <taxon>Pyriculariaceae</taxon>
        <taxon>Pyricularia</taxon>
    </lineage>
</organism>
<dbReference type="CDD" id="cd05233">
    <property type="entry name" value="SDR_c"/>
    <property type="match status" value="1"/>
</dbReference>
<dbReference type="Proteomes" id="UP000515153">
    <property type="component" value="Unplaced"/>
</dbReference>
<reference evidence="5" key="2">
    <citation type="submission" date="2019-10" db="EMBL/GenBank/DDBJ databases">
        <authorList>
            <consortium name="NCBI Genome Project"/>
        </authorList>
    </citation>
    <scope>NUCLEOTIDE SEQUENCE</scope>
    <source>
        <strain evidence="5">NI907</strain>
    </source>
</reference>
<accession>A0A6P8AQX0</accession>
<dbReference type="GO" id="GO:0016491">
    <property type="term" value="F:oxidoreductase activity"/>
    <property type="evidence" value="ECO:0007669"/>
    <property type="project" value="UniProtKB-KW"/>
</dbReference>
<comment type="similarity">
    <text evidence="1">Belongs to the short-chain dehydrogenases/reductases (SDR) family.</text>
</comment>
<evidence type="ECO:0000313" key="5">
    <source>
        <dbReference type="RefSeq" id="XP_030977284.1"/>
    </source>
</evidence>
<dbReference type="GeneID" id="41967040"/>
<proteinExistence type="inferred from homology"/>
<reference evidence="5" key="3">
    <citation type="submission" date="2025-08" db="UniProtKB">
        <authorList>
            <consortium name="RefSeq"/>
        </authorList>
    </citation>
    <scope>IDENTIFICATION</scope>
    <source>
        <strain evidence="5">NI907</strain>
    </source>
</reference>
<evidence type="ECO:0000256" key="1">
    <source>
        <dbReference type="ARBA" id="ARBA00006484"/>
    </source>
</evidence>
<reference evidence="5" key="1">
    <citation type="journal article" date="2019" name="Mol. Biol. Evol.">
        <title>Blast fungal genomes show frequent chromosomal changes, gene gains and losses, and effector gene turnover.</title>
        <authorList>
            <person name="Gomez Luciano L.B."/>
            <person name="Jason Tsai I."/>
            <person name="Chuma I."/>
            <person name="Tosa Y."/>
            <person name="Chen Y.H."/>
            <person name="Li J.Y."/>
            <person name="Li M.Y."/>
            <person name="Jade Lu M.Y."/>
            <person name="Nakayashiki H."/>
            <person name="Li W.H."/>
        </authorList>
    </citation>
    <scope>NUCLEOTIDE SEQUENCE</scope>
    <source>
        <strain evidence="5">NI907</strain>
    </source>
</reference>
<dbReference type="PANTHER" id="PTHR43618:SF18">
    <property type="entry name" value="SHORT CHAIN DEHYDROGENASE_REDUCTASE FAMILY (AFU_ORTHOLOGUE AFUA_5G12480)"/>
    <property type="match status" value="1"/>
</dbReference>
<keyword evidence="3" id="KW-0560">Oxidoreductase</keyword>
<protein>
    <submittedName>
        <fullName evidence="5">Uncharacterized protein</fullName>
    </submittedName>
</protein>
<gene>
    <name evidence="5" type="ORF">PgNI_12180</name>
</gene>
<dbReference type="InterPro" id="IPR036291">
    <property type="entry name" value="NAD(P)-bd_dom_sf"/>
</dbReference>